<keyword evidence="2" id="KW-1185">Reference proteome</keyword>
<dbReference type="EMBL" id="JAPWTJ010001943">
    <property type="protein sequence ID" value="KAJ8968691.1"/>
    <property type="molecule type" value="Genomic_DNA"/>
</dbReference>
<dbReference type="Proteomes" id="UP001162164">
    <property type="component" value="Unassembled WGS sequence"/>
</dbReference>
<proteinExistence type="predicted"/>
<organism evidence="1 2">
    <name type="scientific">Molorchus minor</name>
    <dbReference type="NCBI Taxonomy" id="1323400"/>
    <lineage>
        <taxon>Eukaryota</taxon>
        <taxon>Metazoa</taxon>
        <taxon>Ecdysozoa</taxon>
        <taxon>Arthropoda</taxon>
        <taxon>Hexapoda</taxon>
        <taxon>Insecta</taxon>
        <taxon>Pterygota</taxon>
        <taxon>Neoptera</taxon>
        <taxon>Endopterygota</taxon>
        <taxon>Coleoptera</taxon>
        <taxon>Polyphaga</taxon>
        <taxon>Cucujiformia</taxon>
        <taxon>Chrysomeloidea</taxon>
        <taxon>Cerambycidae</taxon>
        <taxon>Lamiinae</taxon>
        <taxon>Monochamini</taxon>
        <taxon>Molorchus</taxon>
    </lineage>
</organism>
<name>A0ABQ9IXZ7_9CUCU</name>
<accession>A0ABQ9IXZ7</accession>
<protein>
    <submittedName>
        <fullName evidence="1">Uncharacterized protein</fullName>
    </submittedName>
</protein>
<sequence>MGNCFKNCLPQSDGTRTLRNLSILNTQNNDVDFTFLVEDNTSVSD</sequence>
<evidence type="ECO:0000313" key="2">
    <source>
        <dbReference type="Proteomes" id="UP001162164"/>
    </source>
</evidence>
<reference evidence="1" key="1">
    <citation type="journal article" date="2023" name="Insect Mol. Biol.">
        <title>Genome sequencing provides insights into the evolution of gene families encoding plant cell wall-degrading enzymes in longhorned beetles.</title>
        <authorList>
            <person name="Shin N.R."/>
            <person name="Okamura Y."/>
            <person name="Kirsch R."/>
            <person name="Pauchet Y."/>
        </authorList>
    </citation>
    <scope>NUCLEOTIDE SEQUENCE</scope>
    <source>
        <strain evidence="1">MMC_N1</strain>
    </source>
</reference>
<comment type="caution">
    <text evidence="1">The sequence shown here is derived from an EMBL/GenBank/DDBJ whole genome shotgun (WGS) entry which is preliminary data.</text>
</comment>
<gene>
    <name evidence="1" type="ORF">NQ317_007338</name>
</gene>
<evidence type="ECO:0000313" key="1">
    <source>
        <dbReference type="EMBL" id="KAJ8968691.1"/>
    </source>
</evidence>